<proteinExistence type="predicted"/>
<reference evidence="1 2" key="1">
    <citation type="submission" date="2019-08" db="EMBL/GenBank/DDBJ databases">
        <title>Lentzea from Indian Himalayas.</title>
        <authorList>
            <person name="Mandal S."/>
            <person name="Mallick Gupta A."/>
            <person name="Maiti P.K."/>
            <person name="Sarkar J."/>
            <person name="Mandal S."/>
        </authorList>
    </citation>
    <scope>NUCLEOTIDE SEQUENCE [LARGE SCALE GENOMIC DNA]</scope>
    <source>
        <strain evidence="1 2">PSKA42</strain>
    </source>
</reference>
<evidence type="ECO:0000313" key="2">
    <source>
        <dbReference type="Proteomes" id="UP001515943"/>
    </source>
</evidence>
<comment type="caution">
    <text evidence="1">The sequence shown here is derived from an EMBL/GenBank/DDBJ whole genome shotgun (WGS) entry which is preliminary data.</text>
</comment>
<accession>A0ABX1FDQ2</accession>
<gene>
    <name evidence="1" type="ORF">FXN61_09720</name>
</gene>
<organism evidence="1 2">
    <name type="scientific">Lentzea indica</name>
    <dbReference type="NCBI Taxonomy" id="2604800"/>
    <lineage>
        <taxon>Bacteria</taxon>
        <taxon>Bacillati</taxon>
        <taxon>Actinomycetota</taxon>
        <taxon>Actinomycetes</taxon>
        <taxon>Pseudonocardiales</taxon>
        <taxon>Pseudonocardiaceae</taxon>
        <taxon>Lentzea</taxon>
    </lineage>
</organism>
<keyword evidence="2" id="KW-1185">Reference proteome</keyword>
<protein>
    <submittedName>
        <fullName evidence="1">Uncharacterized protein</fullName>
    </submittedName>
</protein>
<dbReference type="RefSeq" id="WP_167972468.1">
    <property type="nucleotide sequence ID" value="NZ_VSRL01000026.1"/>
</dbReference>
<sequence>MAAALARLTRSCRAPIGPGVLSEWSSGSFPACSRSAVSRASRKVSASLTPVAASSAICAAPPPIADLVVLR</sequence>
<dbReference type="Proteomes" id="UP001515943">
    <property type="component" value="Unassembled WGS sequence"/>
</dbReference>
<dbReference type="EMBL" id="VSRL01000026">
    <property type="protein sequence ID" value="NKE57096.1"/>
    <property type="molecule type" value="Genomic_DNA"/>
</dbReference>
<evidence type="ECO:0000313" key="1">
    <source>
        <dbReference type="EMBL" id="NKE57096.1"/>
    </source>
</evidence>
<name>A0ABX1FDQ2_9PSEU</name>